<reference evidence="4 5" key="1">
    <citation type="journal article" date="2007" name="Nature">
        <title>Light stimulates growth of proteorhodopsin-containing marine Flavobacteria.</title>
        <authorList>
            <person name="Gomez-Consarnau L."/>
            <person name="Gonzalez J.M."/>
            <person name="Coll-Llado M."/>
            <person name="Gourdon P."/>
            <person name="Pascher T."/>
            <person name="Neutze R."/>
            <person name="Pedros-Alio C."/>
            <person name="Pinhassi J."/>
        </authorList>
    </citation>
    <scope>NUCLEOTIDE SEQUENCE [LARGE SCALE GENOMIC DNA]</scope>
    <source>
        <strain evidence="4 5">MED217</strain>
    </source>
</reference>
<evidence type="ECO:0000256" key="1">
    <source>
        <dbReference type="ARBA" id="ARBA00022737"/>
    </source>
</evidence>
<dbReference type="PANTHER" id="PTHR44858:SF1">
    <property type="entry name" value="UDP-N-ACETYLGLUCOSAMINE--PEPTIDE N-ACETYLGLUCOSAMINYLTRANSFERASE SPINDLY-RELATED"/>
    <property type="match status" value="1"/>
</dbReference>
<dbReference type="eggNOG" id="COG0457">
    <property type="taxonomic scope" value="Bacteria"/>
</dbReference>
<evidence type="ECO:0000256" key="2">
    <source>
        <dbReference type="ARBA" id="ARBA00022803"/>
    </source>
</evidence>
<accession>A3XNQ6</accession>
<proteinExistence type="predicted"/>
<dbReference type="InterPro" id="IPR011990">
    <property type="entry name" value="TPR-like_helical_dom_sf"/>
</dbReference>
<dbReference type="SMART" id="SM00028">
    <property type="entry name" value="TPR"/>
    <property type="match status" value="8"/>
</dbReference>
<dbReference type="STRING" id="398720.MED217_09747"/>
<comment type="caution">
    <text evidence="4">The sequence shown here is derived from an EMBL/GenBank/DDBJ whole genome shotgun (WGS) entry which is preliminary data.</text>
</comment>
<dbReference type="InterPro" id="IPR019734">
    <property type="entry name" value="TPR_rpt"/>
</dbReference>
<feature type="repeat" description="TPR" evidence="3">
    <location>
        <begin position="434"/>
        <end position="467"/>
    </location>
</feature>
<keyword evidence="2 3" id="KW-0802">TPR repeat</keyword>
<sequence length="545" mass="61093">MKRIINLLILTAYLTTYSQNNKKDVSEYLNSTVTIFLDDNTKSGSGFIIENGKIITNLHVIEGNKNGYAIINGTNIKHKIDGYFDFDDQTDLAILSAPTLKGNPLTLAKEKPKIGDKVFAFENPIISSKIILEGKVNYTSSSESNGIIKTSIPLNRGNSGGALINSKGQVIGIVNSGIISDIENLKAGYAIEVSFLEKLLKRKNETKKELNIKKGAFHYFNESQLKYNVKDYQGALLDLNKSIELNPNFFIYYYNRANIKLKLRDYEGSINDCNKALKIIPNFVLAYNVRGLAKSKIKDNSGAINDFNKSIEIDKNFASAYNGRGLVKASLKDIAGAINDFDKAIQIEPKNELFYVSRGGIKYFSDLKKEGCEDFQKAKELGFKDAQQLLNKFCNNNQTAKEYFESAIIKERNKDYYGALSDYNKAIEIDPKLVKAYNNRGNLKGDLKDYEGAISDFNKALLLNPKDIFAYSNRGIAKTKIKDYNGAISDFTKAISLDPKDVSSYMARGITQQMLGNKKEACSDWQKAGELGYERAYLFIKKYCN</sequence>
<evidence type="ECO:0000313" key="5">
    <source>
        <dbReference type="Proteomes" id="UP000001601"/>
    </source>
</evidence>
<dbReference type="InterPro" id="IPR009003">
    <property type="entry name" value="Peptidase_S1_PA"/>
</dbReference>
<dbReference type="OrthoDB" id="965869at2"/>
<gene>
    <name evidence="4" type="ORF">MED217_09747</name>
</gene>
<dbReference type="Gene3D" id="2.40.10.120">
    <property type="match status" value="1"/>
</dbReference>
<dbReference type="GO" id="GO:0046813">
    <property type="term" value="P:receptor-mediated virion attachment to host cell"/>
    <property type="evidence" value="ECO:0007669"/>
    <property type="project" value="TreeGrafter"/>
</dbReference>
<feature type="repeat" description="TPR" evidence="3">
    <location>
        <begin position="216"/>
        <end position="249"/>
    </location>
</feature>
<dbReference type="EMBL" id="AANC01000006">
    <property type="protein sequence ID" value="EAQ48822.1"/>
    <property type="molecule type" value="Genomic_DNA"/>
</dbReference>
<dbReference type="PRINTS" id="PR00834">
    <property type="entry name" value="PROTEASES2C"/>
</dbReference>
<dbReference type="InterPro" id="IPR050498">
    <property type="entry name" value="Ycf3"/>
</dbReference>
<dbReference type="Pfam" id="PF13365">
    <property type="entry name" value="Trypsin_2"/>
    <property type="match status" value="1"/>
</dbReference>
<feature type="repeat" description="TPR" evidence="3">
    <location>
        <begin position="468"/>
        <end position="501"/>
    </location>
</feature>
<feature type="repeat" description="TPR" evidence="3">
    <location>
        <begin position="400"/>
        <end position="433"/>
    </location>
</feature>
<dbReference type="Pfam" id="PF00515">
    <property type="entry name" value="TPR_1"/>
    <property type="match status" value="3"/>
</dbReference>
<evidence type="ECO:0000256" key="3">
    <source>
        <dbReference type="PROSITE-ProRule" id="PRU00339"/>
    </source>
</evidence>
<protein>
    <submittedName>
        <fullName evidence="4">TPR repeat protein</fullName>
    </submittedName>
</protein>
<evidence type="ECO:0000313" key="4">
    <source>
        <dbReference type="EMBL" id="EAQ48822.1"/>
    </source>
</evidence>
<dbReference type="HOGENOM" id="CLU_005774_3_0_10"/>
<dbReference type="InterPro" id="IPR001940">
    <property type="entry name" value="Peptidase_S1C"/>
</dbReference>
<dbReference type="RefSeq" id="WP_009780321.1">
    <property type="nucleotide sequence ID" value="NZ_CH672395.1"/>
</dbReference>
<organism evidence="4 5">
    <name type="scientific">Leeuwenhoekiella blandensis (strain CECT 7118 / CCUG 51940 / KCTC 22103 / MED217)</name>
    <name type="common">Flavobacterium sp. (strain MED217)</name>
    <dbReference type="NCBI Taxonomy" id="398720"/>
    <lineage>
        <taxon>Bacteria</taxon>
        <taxon>Pseudomonadati</taxon>
        <taxon>Bacteroidota</taxon>
        <taxon>Flavobacteriia</taxon>
        <taxon>Flavobacteriales</taxon>
        <taxon>Flavobacteriaceae</taxon>
        <taxon>Leeuwenhoekiella</taxon>
    </lineage>
</organism>
<dbReference type="Pfam" id="PF13181">
    <property type="entry name" value="TPR_8"/>
    <property type="match status" value="2"/>
</dbReference>
<dbReference type="GO" id="GO:0006508">
    <property type="term" value="P:proteolysis"/>
    <property type="evidence" value="ECO:0007669"/>
    <property type="project" value="InterPro"/>
</dbReference>
<dbReference type="PROSITE" id="PS50293">
    <property type="entry name" value="TPR_REGION"/>
    <property type="match status" value="1"/>
</dbReference>
<keyword evidence="1" id="KW-0677">Repeat</keyword>
<dbReference type="AlphaFoldDB" id="A3XNQ6"/>
<name>A3XNQ6_LEEBM</name>
<dbReference type="SUPFAM" id="SSF48452">
    <property type="entry name" value="TPR-like"/>
    <property type="match status" value="2"/>
</dbReference>
<feature type="repeat" description="TPR" evidence="3">
    <location>
        <begin position="318"/>
        <end position="351"/>
    </location>
</feature>
<dbReference type="GO" id="GO:0004252">
    <property type="term" value="F:serine-type endopeptidase activity"/>
    <property type="evidence" value="ECO:0007669"/>
    <property type="project" value="InterPro"/>
</dbReference>
<dbReference type="Gene3D" id="1.25.40.10">
    <property type="entry name" value="Tetratricopeptide repeat domain"/>
    <property type="match status" value="4"/>
</dbReference>
<dbReference type="SUPFAM" id="SSF50494">
    <property type="entry name" value="Trypsin-like serine proteases"/>
    <property type="match status" value="1"/>
</dbReference>
<keyword evidence="5" id="KW-1185">Reference proteome</keyword>
<dbReference type="PROSITE" id="PS50005">
    <property type="entry name" value="TPR"/>
    <property type="match status" value="5"/>
</dbReference>
<dbReference type="GO" id="GO:0009279">
    <property type="term" value="C:cell outer membrane"/>
    <property type="evidence" value="ECO:0007669"/>
    <property type="project" value="TreeGrafter"/>
</dbReference>
<dbReference type="Proteomes" id="UP000001601">
    <property type="component" value="Unassembled WGS sequence"/>
</dbReference>
<dbReference type="PANTHER" id="PTHR44858">
    <property type="entry name" value="TETRATRICOPEPTIDE REPEAT PROTEIN 6"/>
    <property type="match status" value="1"/>
</dbReference>